<comment type="caution">
    <text evidence="2">The sequence shown here is derived from an EMBL/GenBank/DDBJ whole genome shotgun (WGS) entry which is preliminary data.</text>
</comment>
<evidence type="ECO:0008006" key="4">
    <source>
        <dbReference type="Google" id="ProtNLM"/>
    </source>
</evidence>
<dbReference type="EMBL" id="PCXM01000013">
    <property type="protein sequence ID" value="PIR40286.1"/>
    <property type="molecule type" value="Genomic_DNA"/>
</dbReference>
<dbReference type="Gene3D" id="3.40.50.2000">
    <property type="entry name" value="Glycogen Phosphorylase B"/>
    <property type="match status" value="1"/>
</dbReference>
<name>A0A2H0R1Z3_9BACT</name>
<reference evidence="2 3" key="1">
    <citation type="submission" date="2017-09" db="EMBL/GenBank/DDBJ databases">
        <title>Depth-based differentiation of microbial function through sediment-hosted aquifers and enrichment of novel symbionts in the deep terrestrial subsurface.</title>
        <authorList>
            <person name="Probst A.J."/>
            <person name="Ladd B."/>
            <person name="Jarett J.K."/>
            <person name="Geller-Mcgrath D.E."/>
            <person name="Sieber C.M."/>
            <person name="Emerson J.B."/>
            <person name="Anantharaman K."/>
            <person name="Thomas B.C."/>
            <person name="Malmstrom R."/>
            <person name="Stieglmeier M."/>
            <person name="Klingl A."/>
            <person name="Woyke T."/>
            <person name="Ryan C.M."/>
            <person name="Banfield J.F."/>
        </authorList>
    </citation>
    <scope>NUCLEOTIDE SEQUENCE [LARGE SCALE GENOMIC DNA]</scope>
    <source>
        <strain evidence="2">CG10_big_fil_rev_8_21_14_0_10_34_34</strain>
    </source>
</reference>
<dbReference type="AlphaFoldDB" id="A0A2H0R1Z3"/>
<protein>
    <recommendedName>
        <fullName evidence="4">Glycosyltransferase subfamily 4-like N-terminal domain-containing protein</fullName>
    </recommendedName>
</protein>
<evidence type="ECO:0000313" key="2">
    <source>
        <dbReference type="EMBL" id="PIR40286.1"/>
    </source>
</evidence>
<feature type="transmembrane region" description="Helical" evidence="1">
    <location>
        <begin position="98"/>
        <end position="117"/>
    </location>
</feature>
<accession>A0A2H0R1Z3</accession>
<proteinExistence type="predicted"/>
<evidence type="ECO:0000313" key="3">
    <source>
        <dbReference type="Proteomes" id="UP000230828"/>
    </source>
</evidence>
<sequence>MENSKKILIFSTSYLPFVGGAEVAIKEITDRIPNIEFDLITARLDSKVSKGTFNTSERIGNVNVYRVGFGFKTLDKLLLPFWGAIKTISLNNKNHYKYYFCVMVTFASGAAYIANIISSKKVPIILNLQEGDSEEHFQNRWF</sequence>
<feature type="non-terminal residue" evidence="2">
    <location>
        <position position="142"/>
    </location>
</feature>
<keyword evidence="1" id="KW-1133">Transmembrane helix</keyword>
<keyword evidence="1" id="KW-0812">Transmembrane</keyword>
<organism evidence="2 3">
    <name type="scientific">Candidatus Zambryskibacteria bacterium CG10_big_fil_rev_8_21_14_0_10_34_34</name>
    <dbReference type="NCBI Taxonomy" id="1975114"/>
    <lineage>
        <taxon>Bacteria</taxon>
        <taxon>Candidatus Zambryskiibacteriota</taxon>
    </lineage>
</organism>
<dbReference type="Proteomes" id="UP000230828">
    <property type="component" value="Unassembled WGS sequence"/>
</dbReference>
<keyword evidence="1" id="KW-0472">Membrane</keyword>
<evidence type="ECO:0000256" key="1">
    <source>
        <dbReference type="SAM" id="Phobius"/>
    </source>
</evidence>
<gene>
    <name evidence="2" type="ORF">COV33_00645</name>
</gene>